<dbReference type="RefSeq" id="XP_033176781.1">
    <property type="nucleotide sequence ID" value="XM_033320890.1"/>
</dbReference>
<keyword evidence="2" id="KW-1185">Reference proteome</keyword>
<evidence type="ECO:0000313" key="3">
    <source>
        <dbReference type="RefSeq" id="XP_033176781.1"/>
    </source>
</evidence>
<name>A0A6P8LTL4_BOMIM</name>
<feature type="coiled-coil region" evidence="1">
    <location>
        <begin position="229"/>
        <end position="256"/>
    </location>
</feature>
<feature type="coiled-coil region" evidence="1">
    <location>
        <begin position="175"/>
        <end position="202"/>
    </location>
</feature>
<keyword evidence="1" id="KW-0175">Coiled coil</keyword>
<feature type="coiled-coil region" evidence="1">
    <location>
        <begin position="115"/>
        <end position="149"/>
    </location>
</feature>
<protein>
    <submittedName>
        <fullName evidence="3">LOW QUALITY PROTEIN: uncharacterized protein LOC100741908</fullName>
    </submittedName>
</protein>
<feature type="coiled-coil region" evidence="1">
    <location>
        <begin position="32"/>
        <end position="87"/>
    </location>
</feature>
<dbReference type="GeneID" id="100741908"/>
<dbReference type="Proteomes" id="UP000515180">
    <property type="component" value="Unplaced"/>
</dbReference>
<accession>A0A6P8LTL4</accession>
<evidence type="ECO:0000256" key="1">
    <source>
        <dbReference type="SAM" id="Coils"/>
    </source>
</evidence>
<dbReference type="OrthoDB" id="7600531at2759"/>
<gene>
    <name evidence="3" type="primary">LOC100741908</name>
</gene>
<evidence type="ECO:0000313" key="2">
    <source>
        <dbReference type="Proteomes" id="UP000515180"/>
    </source>
</evidence>
<organism evidence="2 3">
    <name type="scientific">Bombus impatiens</name>
    <name type="common">Bumblebee</name>
    <dbReference type="NCBI Taxonomy" id="132113"/>
    <lineage>
        <taxon>Eukaryota</taxon>
        <taxon>Metazoa</taxon>
        <taxon>Ecdysozoa</taxon>
        <taxon>Arthropoda</taxon>
        <taxon>Hexapoda</taxon>
        <taxon>Insecta</taxon>
        <taxon>Pterygota</taxon>
        <taxon>Neoptera</taxon>
        <taxon>Endopterygota</taxon>
        <taxon>Hymenoptera</taxon>
        <taxon>Apocrita</taxon>
        <taxon>Aculeata</taxon>
        <taxon>Apoidea</taxon>
        <taxon>Anthophila</taxon>
        <taxon>Apidae</taxon>
        <taxon>Bombus</taxon>
        <taxon>Pyrobombus</taxon>
    </lineage>
</organism>
<dbReference type="AlphaFoldDB" id="A0A6P8LTL4"/>
<proteinExistence type="predicted"/>
<sequence>MQNISCKNGLNRSTDAKIFHSSRQCQVASEKLTSLYQQVADLKETVVSLENIIQLKDVQLQNMQRDNGRLSAELKKQQRYVRNLKQQLDDERFLYQREKDFFDSEMQRQKVRCGASKLSQRRKELEVVRECLEDENKSLREELNEKVETTYNLCIKFLRMKYAKDSLREKFDQLLKEHLGVMSDMMEKLDEAREELNIIVSEKFQDPLPLSKAKFLQVVQRNARLVHENATLRVQIQQLTLNIERLNNCMQKTKSVNVDAKIIAKLATQNKKRRSKEFTKWLPFHLYEKEVDKTLSLTKSSNTENPVDYSGDAKLVSKFRSDSIKKYATATVQEIQTEETRKLRTERARSAPEIRLAKAQPSSSANIWIAFGRMNVRHAVTNT</sequence>
<reference evidence="3" key="1">
    <citation type="submission" date="2025-08" db="UniProtKB">
        <authorList>
            <consortium name="RefSeq"/>
        </authorList>
    </citation>
    <scope>IDENTIFICATION</scope>
</reference>